<keyword evidence="2" id="KW-0813">Transport</keyword>
<evidence type="ECO:0000256" key="1">
    <source>
        <dbReference type="ARBA" id="ARBA00004141"/>
    </source>
</evidence>
<dbReference type="GO" id="GO:0005524">
    <property type="term" value="F:ATP binding"/>
    <property type="evidence" value="ECO:0007669"/>
    <property type="project" value="UniProtKB-KW"/>
</dbReference>
<dbReference type="SUPFAM" id="SSF52540">
    <property type="entry name" value="P-loop containing nucleoside triphosphate hydrolases"/>
    <property type="match status" value="1"/>
</dbReference>
<dbReference type="PANTHER" id="PTHR43394:SF1">
    <property type="entry name" value="ATP-BINDING CASSETTE SUB-FAMILY B MEMBER 10, MITOCHONDRIAL"/>
    <property type="match status" value="1"/>
</dbReference>
<dbReference type="InterPro" id="IPR036640">
    <property type="entry name" value="ABC1_TM_sf"/>
</dbReference>
<evidence type="ECO:0000256" key="8">
    <source>
        <dbReference type="SAM" id="Phobius"/>
    </source>
</evidence>
<reference evidence="11 12" key="1">
    <citation type="journal article" date="2010" name="Cell">
        <title>The genome of Naegleria gruberi illuminates early eukaryotic versatility.</title>
        <authorList>
            <person name="Fritz-Laylin L.K."/>
            <person name="Prochnik S.E."/>
            <person name="Ginger M.L."/>
            <person name="Dacks J.B."/>
            <person name="Carpenter M.L."/>
            <person name="Field M.C."/>
            <person name="Kuo A."/>
            <person name="Paredez A."/>
            <person name="Chapman J."/>
            <person name="Pham J."/>
            <person name="Shu S."/>
            <person name="Neupane R."/>
            <person name="Cipriano M."/>
            <person name="Mancuso J."/>
            <person name="Tu H."/>
            <person name="Salamov A."/>
            <person name="Lindquist E."/>
            <person name="Shapiro H."/>
            <person name="Lucas S."/>
            <person name="Grigoriev I.V."/>
            <person name="Cande W.Z."/>
            <person name="Fulton C."/>
            <person name="Rokhsar D.S."/>
            <person name="Dawson S.C."/>
        </authorList>
    </citation>
    <scope>NUCLEOTIDE SEQUENCE [LARGE SCALE GENOMIC DNA]</scope>
    <source>
        <strain evidence="11 12">NEG-M</strain>
    </source>
</reference>
<sequence length="604" mass="66198">MLRFVGRKIPSSKGFQSLLINSNNNNNTLSSVCCTPSSLSHNSGVYSKSIFNKPVLLENNSSRNFTSTTVKRAESVEKEIKKDEENVKLTKPSLSVIKKLIEIAKPETKLLATGMACLAVSAAVSLILPIGVGRLVDTLALPPEQATEQLKLIGYGLSGLFAVSAAAVIGRYTAVQTAGQKIQKRLRKRLFDSYMRQDVQFFDNTKTGELVNRLSTDVEVVSETITHTIISGMRSLVEASGGIILLCFLSFKLTGVAVSIFPLLGIGAVVYGRYVKKLSKSYLDELAKSTAFAQERISNIRTVRLFSAEKKEVKNYEDKIEHVFNSGRQLGIARGVFYSAVNFGANMSMIAVLALGGFDVISGALTVGKLTSFLLYSIYVGISFTNLSQVYGDVMKAMGSSERIFELMHQKPLIEVSRDHGKQLDKIIGNIVFNDVTFSYPQRKEVQVLKNFNLNIKPGDVVAIVGMSGSGKSTILSLLSRFYDVDNGLITIDGEDIRGLDATWLRTHIGVVSQEPVLFDMTIEENIRYGIPEGVEVTMEQIIEAAKKANCHEFIMSFPDGYNTRIGEKGMGLSGGQRQRISLCRSILLNPKILALDEATSGKF</sequence>
<dbReference type="STRING" id="5762.D2W318"/>
<feature type="transmembrane region" description="Helical" evidence="8">
    <location>
        <begin position="373"/>
        <end position="392"/>
    </location>
</feature>
<dbReference type="GO" id="GO:0015421">
    <property type="term" value="F:ABC-type oligopeptide transporter activity"/>
    <property type="evidence" value="ECO:0007669"/>
    <property type="project" value="TreeGrafter"/>
</dbReference>
<dbReference type="Gene3D" id="3.40.50.300">
    <property type="entry name" value="P-loop containing nucleotide triphosphate hydrolases"/>
    <property type="match status" value="1"/>
</dbReference>
<dbReference type="Gene3D" id="1.20.1560.10">
    <property type="entry name" value="ABC transporter type 1, transmembrane domain"/>
    <property type="match status" value="1"/>
</dbReference>
<evidence type="ECO:0000313" key="11">
    <source>
        <dbReference type="EMBL" id="EFC36504.1"/>
    </source>
</evidence>
<keyword evidence="6 8" id="KW-1133">Transmembrane helix</keyword>
<dbReference type="OrthoDB" id="6500128at2759"/>
<keyword evidence="7 8" id="KW-0472">Membrane</keyword>
<dbReference type="PROSITE" id="PS50929">
    <property type="entry name" value="ABC_TM1F"/>
    <property type="match status" value="1"/>
</dbReference>
<dbReference type="GO" id="GO:0016887">
    <property type="term" value="F:ATP hydrolysis activity"/>
    <property type="evidence" value="ECO:0007669"/>
    <property type="project" value="InterPro"/>
</dbReference>
<accession>D2W318</accession>
<keyword evidence="12" id="KW-1185">Reference proteome</keyword>
<comment type="subcellular location">
    <subcellularLocation>
        <location evidence="1">Membrane</location>
        <topology evidence="1">Multi-pass membrane protein</topology>
    </subcellularLocation>
</comment>
<dbReference type="InParanoid" id="D2W318"/>
<dbReference type="RefSeq" id="XP_002669248.1">
    <property type="nucleotide sequence ID" value="XM_002669202.1"/>
</dbReference>
<keyword evidence="5" id="KW-0067">ATP-binding</keyword>
<dbReference type="FunCoup" id="D2W318">
    <property type="interactions" value="137"/>
</dbReference>
<dbReference type="SUPFAM" id="SSF90123">
    <property type="entry name" value="ABC transporter transmembrane region"/>
    <property type="match status" value="1"/>
</dbReference>
<feature type="transmembrane region" description="Helical" evidence="8">
    <location>
        <begin position="336"/>
        <end position="361"/>
    </location>
</feature>
<dbReference type="Proteomes" id="UP000006671">
    <property type="component" value="Unassembled WGS sequence"/>
</dbReference>
<gene>
    <name evidence="11" type="ORF">NAEGRDRAFT_75788</name>
</gene>
<feature type="transmembrane region" description="Helical" evidence="8">
    <location>
        <begin position="243"/>
        <end position="271"/>
    </location>
</feature>
<evidence type="ECO:0000256" key="5">
    <source>
        <dbReference type="ARBA" id="ARBA00022840"/>
    </source>
</evidence>
<evidence type="ECO:0000313" key="12">
    <source>
        <dbReference type="Proteomes" id="UP000006671"/>
    </source>
</evidence>
<dbReference type="Pfam" id="PF00005">
    <property type="entry name" value="ABC_tran"/>
    <property type="match status" value="1"/>
</dbReference>
<name>D2W318_NAEGR</name>
<dbReference type="EMBL" id="GG738929">
    <property type="protein sequence ID" value="EFC36504.1"/>
    <property type="molecule type" value="Genomic_DNA"/>
</dbReference>
<dbReference type="VEuPathDB" id="AmoebaDB:NAEGRDRAFT_75788"/>
<dbReference type="GO" id="GO:0005743">
    <property type="term" value="C:mitochondrial inner membrane"/>
    <property type="evidence" value="ECO:0007669"/>
    <property type="project" value="TreeGrafter"/>
</dbReference>
<feature type="domain" description="ABC transmembrane type-1" evidence="10">
    <location>
        <begin position="112"/>
        <end position="396"/>
    </location>
</feature>
<dbReference type="eggNOG" id="KOG0058">
    <property type="taxonomic scope" value="Eukaryota"/>
</dbReference>
<evidence type="ECO:0000256" key="4">
    <source>
        <dbReference type="ARBA" id="ARBA00022741"/>
    </source>
</evidence>
<dbReference type="OMA" id="VTMADRI"/>
<dbReference type="PANTHER" id="PTHR43394">
    <property type="entry name" value="ATP-DEPENDENT PERMEASE MDL1, MITOCHONDRIAL"/>
    <property type="match status" value="1"/>
</dbReference>
<evidence type="ECO:0000256" key="2">
    <source>
        <dbReference type="ARBA" id="ARBA00022448"/>
    </source>
</evidence>
<dbReference type="InterPro" id="IPR039421">
    <property type="entry name" value="Type_1_exporter"/>
</dbReference>
<dbReference type="InterPro" id="IPR017871">
    <property type="entry name" value="ABC_transporter-like_CS"/>
</dbReference>
<dbReference type="AlphaFoldDB" id="D2W318"/>
<dbReference type="GeneID" id="8856523"/>
<evidence type="ECO:0000256" key="6">
    <source>
        <dbReference type="ARBA" id="ARBA00022989"/>
    </source>
</evidence>
<dbReference type="InterPro" id="IPR027417">
    <property type="entry name" value="P-loop_NTPase"/>
</dbReference>
<keyword evidence="4" id="KW-0547">Nucleotide-binding</keyword>
<dbReference type="Pfam" id="PF00664">
    <property type="entry name" value="ABC_membrane"/>
    <property type="match status" value="1"/>
</dbReference>
<dbReference type="PROSITE" id="PS50893">
    <property type="entry name" value="ABC_TRANSPORTER_2"/>
    <property type="match status" value="1"/>
</dbReference>
<evidence type="ECO:0000259" key="10">
    <source>
        <dbReference type="PROSITE" id="PS50929"/>
    </source>
</evidence>
<feature type="transmembrane region" description="Helical" evidence="8">
    <location>
        <begin position="152"/>
        <end position="174"/>
    </location>
</feature>
<organism evidence="12">
    <name type="scientific">Naegleria gruberi</name>
    <name type="common">Amoeba</name>
    <dbReference type="NCBI Taxonomy" id="5762"/>
    <lineage>
        <taxon>Eukaryota</taxon>
        <taxon>Discoba</taxon>
        <taxon>Heterolobosea</taxon>
        <taxon>Tetramitia</taxon>
        <taxon>Eutetramitia</taxon>
        <taxon>Vahlkampfiidae</taxon>
        <taxon>Naegleria</taxon>
    </lineage>
</organism>
<dbReference type="KEGG" id="ngr:NAEGRDRAFT_75788"/>
<feature type="domain" description="ABC transporter" evidence="9">
    <location>
        <begin position="431"/>
        <end position="604"/>
    </location>
</feature>
<dbReference type="GO" id="GO:0090374">
    <property type="term" value="P:oligopeptide export from mitochondrion"/>
    <property type="evidence" value="ECO:0007669"/>
    <property type="project" value="TreeGrafter"/>
</dbReference>
<dbReference type="InterPro" id="IPR011527">
    <property type="entry name" value="ABC1_TM_dom"/>
</dbReference>
<evidence type="ECO:0000256" key="7">
    <source>
        <dbReference type="ARBA" id="ARBA00023136"/>
    </source>
</evidence>
<feature type="transmembrane region" description="Helical" evidence="8">
    <location>
        <begin position="110"/>
        <end position="132"/>
    </location>
</feature>
<dbReference type="PROSITE" id="PS00211">
    <property type="entry name" value="ABC_TRANSPORTER_1"/>
    <property type="match status" value="1"/>
</dbReference>
<dbReference type="InterPro" id="IPR003439">
    <property type="entry name" value="ABC_transporter-like_ATP-bd"/>
</dbReference>
<dbReference type="FunFam" id="1.20.1560.10:FF:000058">
    <property type="entry name" value="ABC transporter B family member 25"/>
    <property type="match status" value="1"/>
</dbReference>
<keyword evidence="3 8" id="KW-0812">Transmembrane</keyword>
<protein>
    <submittedName>
        <fullName evidence="11">Predicted protein</fullName>
    </submittedName>
</protein>
<evidence type="ECO:0000256" key="3">
    <source>
        <dbReference type="ARBA" id="ARBA00022692"/>
    </source>
</evidence>
<proteinExistence type="predicted"/>
<evidence type="ECO:0000259" key="9">
    <source>
        <dbReference type="PROSITE" id="PS50893"/>
    </source>
</evidence>
<dbReference type="CDD" id="cd18573">
    <property type="entry name" value="ABC_6TM_ABCB10_like"/>
    <property type="match status" value="1"/>
</dbReference>